<dbReference type="AlphaFoldDB" id="A0A6A5R162"/>
<dbReference type="EMBL" id="ML979132">
    <property type="protein sequence ID" value="KAF1920870.1"/>
    <property type="molecule type" value="Genomic_DNA"/>
</dbReference>
<sequence>MRDPSVQATPLPRAAKPCASLPYLIAFFRQTTTLTTSTPYVRTIFFVGCGTCGPVASAQNTPRNNYFPHEKA</sequence>
<protein>
    <submittedName>
        <fullName evidence="1">Uncharacterized protein</fullName>
    </submittedName>
</protein>
<reference evidence="1" key="1">
    <citation type="journal article" date="2020" name="Stud. Mycol.">
        <title>101 Dothideomycetes genomes: a test case for predicting lifestyles and emergence of pathogens.</title>
        <authorList>
            <person name="Haridas S."/>
            <person name="Albert R."/>
            <person name="Binder M."/>
            <person name="Bloem J."/>
            <person name="Labutti K."/>
            <person name="Salamov A."/>
            <person name="Andreopoulos B."/>
            <person name="Baker S."/>
            <person name="Barry K."/>
            <person name="Bills G."/>
            <person name="Bluhm B."/>
            <person name="Cannon C."/>
            <person name="Castanera R."/>
            <person name="Culley D."/>
            <person name="Daum C."/>
            <person name="Ezra D."/>
            <person name="Gonzalez J."/>
            <person name="Henrissat B."/>
            <person name="Kuo A."/>
            <person name="Liang C."/>
            <person name="Lipzen A."/>
            <person name="Lutzoni F."/>
            <person name="Magnuson J."/>
            <person name="Mondo S."/>
            <person name="Nolan M."/>
            <person name="Ohm R."/>
            <person name="Pangilinan J."/>
            <person name="Park H.-J."/>
            <person name="Ramirez L."/>
            <person name="Alfaro M."/>
            <person name="Sun H."/>
            <person name="Tritt A."/>
            <person name="Yoshinaga Y."/>
            <person name="Zwiers L.-H."/>
            <person name="Turgeon B."/>
            <person name="Goodwin S."/>
            <person name="Spatafora J."/>
            <person name="Crous P."/>
            <person name="Grigoriev I."/>
        </authorList>
    </citation>
    <scope>NUCLEOTIDE SEQUENCE</scope>
    <source>
        <strain evidence="1">HMLAC05119</strain>
    </source>
</reference>
<accession>A0A6A5R162</accession>
<gene>
    <name evidence="1" type="ORF">BDU57DRAFT_509337</name>
</gene>
<keyword evidence="2" id="KW-1185">Reference proteome</keyword>
<dbReference type="Proteomes" id="UP000800096">
    <property type="component" value="Unassembled WGS sequence"/>
</dbReference>
<evidence type="ECO:0000313" key="1">
    <source>
        <dbReference type="EMBL" id="KAF1920870.1"/>
    </source>
</evidence>
<name>A0A6A5R162_AMPQU</name>
<proteinExistence type="predicted"/>
<evidence type="ECO:0000313" key="2">
    <source>
        <dbReference type="Proteomes" id="UP000800096"/>
    </source>
</evidence>
<organism evidence="1 2">
    <name type="scientific">Ampelomyces quisqualis</name>
    <name type="common">Powdery mildew agent</name>
    <dbReference type="NCBI Taxonomy" id="50730"/>
    <lineage>
        <taxon>Eukaryota</taxon>
        <taxon>Fungi</taxon>
        <taxon>Dikarya</taxon>
        <taxon>Ascomycota</taxon>
        <taxon>Pezizomycotina</taxon>
        <taxon>Dothideomycetes</taxon>
        <taxon>Pleosporomycetidae</taxon>
        <taxon>Pleosporales</taxon>
        <taxon>Pleosporineae</taxon>
        <taxon>Phaeosphaeriaceae</taxon>
        <taxon>Ampelomyces</taxon>
    </lineage>
</organism>